<dbReference type="OrthoDB" id="9802676at2"/>
<reference evidence="2 3" key="1">
    <citation type="submission" date="2018-11" db="EMBL/GenBank/DDBJ databases">
        <title>Complete genome sequence of Paenibacillus baekrokdamisoli strain KCTC 33723.</title>
        <authorList>
            <person name="Kang S.W."/>
            <person name="Lee K.C."/>
            <person name="Kim K.K."/>
            <person name="Kim J.S."/>
            <person name="Kim D.S."/>
            <person name="Ko S.H."/>
            <person name="Yang S.H."/>
            <person name="Lee J.S."/>
        </authorList>
    </citation>
    <scope>NUCLEOTIDE SEQUENCE [LARGE SCALE GENOMIC DNA]</scope>
    <source>
        <strain evidence="2 3">KCTC 33723</strain>
    </source>
</reference>
<evidence type="ECO:0000313" key="2">
    <source>
        <dbReference type="EMBL" id="BBH19954.1"/>
    </source>
</evidence>
<dbReference type="Proteomes" id="UP000275368">
    <property type="component" value="Chromosome"/>
</dbReference>
<protein>
    <submittedName>
        <fullName evidence="2">Uncharacterized protein</fullName>
    </submittedName>
</protein>
<sequence length="98" mass="10949">MDDLSLHGLWRNPSSSPKSHRNGEGIVMNEQQRERDLHVRYLRKCIEVSEQAILSGNMPFGAILVAPSGEILLEKGNIEVTGSIYEAETAVVHEGYWS</sequence>
<evidence type="ECO:0000256" key="1">
    <source>
        <dbReference type="SAM" id="MobiDB-lite"/>
    </source>
</evidence>
<name>A0A3G9J9H9_9BACL</name>
<dbReference type="EMBL" id="AP019308">
    <property type="protein sequence ID" value="BBH19954.1"/>
    <property type="molecule type" value="Genomic_DNA"/>
</dbReference>
<feature type="region of interest" description="Disordered" evidence="1">
    <location>
        <begin position="1"/>
        <end position="29"/>
    </location>
</feature>
<dbReference type="RefSeq" id="WP_125654670.1">
    <property type="nucleotide sequence ID" value="NZ_AP019308.1"/>
</dbReference>
<evidence type="ECO:0000313" key="3">
    <source>
        <dbReference type="Proteomes" id="UP000275368"/>
    </source>
</evidence>
<dbReference type="InterPro" id="IPR016193">
    <property type="entry name" value="Cytidine_deaminase-like"/>
</dbReference>
<dbReference type="GO" id="GO:0003824">
    <property type="term" value="F:catalytic activity"/>
    <property type="evidence" value="ECO:0007669"/>
    <property type="project" value="InterPro"/>
</dbReference>
<keyword evidence="3" id="KW-1185">Reference proteome</keyword>
<dbReference type="Gene3D" id="3.40.140.10">
    <property type="entry name" value="Cytidine Deaminase, domain 2"/>
    <property type="match status" value="1"/>
</dbReference>
<organism evidence="2 3">
    <name type="scientific">Paenibacillus baekrokdamisoli</name>
    <dbReference type="NCBI Taxonomy" id="1712516"/>
    <lineage>
        <taxon>Bacteria</taxon>
        <taxon>Bacillati</taxon>
        <taxon>Bacillota</taxon>
        <taxon>Bacilli</taxon>
        <taxon>Bacillales</taxon>
        <taxon>Paenibacillaceae</taxon>
        <taxon>Paenibacillus</taxon>
    </lineage>
</organism>
<accession>A0A3G9J9H9</accession>
<dbReference type="SUPFAM" id="SSF53927">
    <property type="entry name" value="Cytidine deaminase-like"/>
    <property type="match status" value="1"/>
</dbReference>
<dbReference type="KEGG" id="pbk:Back11_12990"/>
<dbReference type="AlphaFoldDB" id="A0A3G9J9H9"/>
<proteinExistence type="predicted"/>
<gene>
    <name evidence="2" type="ORF">Back11_12990</name>
</gene>